<feature type="compositionally biased region" description="Low complexity" evidence="1">
    <location>
        <begin position="27"/>
        <end position="41"/>
    </location>
</feature>
<name>A0A6M5UGB8_9MICO</name>
<feature type="transmembrane region" description="Helical" evidence="2">
    <location>
        <begin position="424"/>
        <end position="444"/>
    </location>
</feature>
<keyword evidence="4" id="KW-1185">Reference proteome</keyword>
<gene>
    <name evidence="3" type="ORF">FIC82_014400</name>
</gene>
<accession>A0A6M5UGB8</accession>
<feature type="transmembrane region" description="Helical" evidence="2">
    <location>
        <begin position="57"/>
        <end position="76"/>
    </location>
</feature>
<feature type="transmembrane region" description="Helical" evidence="2">
    <location>
        <begin position="252"/>
        <end position="275"/>
    </location>
</feature>
<dbReference type="AlphaFoldDB" id="A0A6M5UGB8"/>
<keyword evidence="2" id="KW-0812">Transmembrane</keyword>
<evidence type="ECO:0000256" key="1">
    <source>
        <dbReference type="SAM" id="MobiDB-lite"/>
    </source>
</evidence>
<feature type="transmembrane region" description="Helical" evidence="2">
    <location>
        <begin position="224"/>
        <end position="245"/>
    </location>
</feature>
<evidence type="ECO:0008006" key="5">
    <source>
        <dbReference type="Google" id="ProtNLM"/>
    </source>
</evidence>
<proteinExistence type="predicted"/>
<dbReference type="Proteomes" id="UP000451354">
    <property type="component" value="Chromosome"/>
</dbReference>
<keyword evidence="2" id="KW-1133">Transmembrane helix</keyword>
<dbReference type="OrthoDB" id="3218196at2"/>
<organism evidence="3 4">
    <name type="scientific">Cellulosimicrobium protaetiae</name>
    <dbReference type="NCBI Taxonomy" id="2587808"/>
    <lineage>
        <taxon>Bacteria</taxon>
        <taxon>Bacillati</taxon>
        <taxon>Actinomycetota</taxon>
        <taxon>Actinomycetes</taxon>
        <taxon>Micrococcales</taxon>
        <taxon>Promicromonosporaceae</taxon>
        <taxon>Cellulosimicrobium</taxon>
    </lineage>
</organism>
<protein>
    <recommendedName>
        <fullName evidence="5">Chemotaxis methyl-accepting receptor HlyB-like 4HB MCP domain-containing protein</fullName>
    </recommendedName>
</protein>
<sequence>MTTTPVRPAGQQIVPAGGPAPGGAPGPAGHTNGAPNGAPNATVSRARGALRRTPGKLRLVMGLCVLAALALGVLGFQAGSVQSRALEAASEDTAQLVGVQEVRNALVAADATATGAFLVGGLEPADQRARYDDLVDQAASGLATLSGSNEGDAELLGQVAADLTVYTGLVEQARANNRQGFPVGSAYLDQASTILREQMLPALDEVVLDDADRVAADFSGVRNALWVLAGGLVALAVLVVSQVWLARRTHRVLNVGLAVATVVVLVVGIVSTVLLTQASSRAQDVRTGPYAATLAASQAYSLANDAKSMEAFTLIKRGSGQAYEEAFVTATDDAAARLDTAASEGILDGSTAQALDAWVTRHADVRALDDAGQWDDAVALATATDPESPNAAFDAFSSAARDDIETNAAATSDRLDGAATTATVAGWLLLAAGLVAALLAWRGVTARLEEYR</sequence>
<dbReference type="RefSeq" id="WP_154798979.1">
    <property type="nucleotide sequence ID" value="NZ_CP052757.1"/>
</dbReference>
<dbReference type="EMBL" id="CP052757">
    <property type="protein sequence ID" value="QJW37200.1"/>
    <property type="molecule type" value="Genomic_DNA"/>
</dbReference>
<evidence type="ECO:0000313" key="3">
    <source>
        <dbReference type="EMBL" id="QJW37200.1"/>
    </source>
</evidence>
<dbReference type="KEGG" id="cprt:FIC82_014400"/>
<feature type="region of interest" description="Disordered" evidence="1">
    <location>
        <begin position="1"/>
        <end position="41"/>
    </location>
</feature>
<evidence type="ECO:0000256" key="2">
    <source>
        <dbReference type="SAM" id="Phobius"/>
    </source>
</evidence>
<evidence type="ECO:0000313" key="4">
    <source>
        <dbReference type="Proteomes" id="UP000451354"/>
    </source>
</evidence>
<keyword evidence="2" id="KW-0472">Membrane</keyword>
<reference evidence="3 4" key="1">
    <citation type="journal article" date="2022" name="Int. J. Syst. Evol. Microbiol.">
        <title>Cellulosimicrobium protaetiae sp. nov., isolated from the gut of the larva of Protaetia brevitarsis seulensis.</title>
        <authorList>
            <person name="Le Han H."/>
            <person name="Nguyen T.T.H."/>
            <person name="Li Z."/>
            <person name="Shin N.R."/>
            <person name="Kim S.G."/>
        </authorList>
    </citation>
    <scope>NUCLEOTIDE SEQUENCE [LARGE SCALE GENOMIC DNA]</scope>
    <source>
        <strain evidence="3 4">BI34</strain>
    </source>
</reference>